<dbReference type="GO" id="GO:0005829">
    <property type="term" value="C:cytosol"/>
    <property type="evidence" value="ECO:0007669"/>
    <property type="project" value="TreeGrafter"/>
</dbReference>
<dbReference type="GO" id="GO:0008930">
    <property type="term" value="F:methylthioadenosine nucleosidase activity"/>
    <property type="evidence" value="ECO:0007669"/>
    <property type="project" value="TreeGrafter"/>
</dbReference>
<dbReference type="OrthoDB" id="9788270at2"/>
<keyword evidence="5" id="KW-1185">Reference proteome</keyword>
<sequence>MTGLLVVTAVPAEAEAVRAGLTDPTVTVAPVGVGAAVAGAATARLLALAEAAGRPYRAVVSAGIAGGFVERVAVGDTVLATRSVAADLGAESPDGFLPLEALGMPADLLGVGSAVPADPGLLDALRTALPAATVGVVLTVNTVTGSAASTAALAARHPDAVAEAMEGYGVAVAAAQAGLPFAELRTVSNPIGPRDRASWRMREAFAALSAAAVALR</sequence>
<dbReference type="PANTHER" id="PTHR46832:SF2">
    <property type="entry name" value="FUTALOSINE HYDROLASE"/>
    <property type="match status" value="1"/>
</dbReference>
<dbReference type="GO" id="GO:0008782">
    <property type="term" value="F:adenosylhomocysteine nucleosidase activity"/>
    <property type="evidence" value="ECO:0007669"/>
    <property type="project" value="TreeGrafter"/>
</dbReference>
<evidence type="ECO:0000259" key="3">
    <source>
        <dbReference type="Pfam" id="PF01048"/>
    </source>
</evidence>
<evidence type="ECO:0000256" key="2">
    <source>
        <dbReference type="NCBIfam" id="TIGR03664"/>
    </source>
</evidence>
<dbReference type="GO" id="GO:0009116">
    <property type="term" value="P:nucleoside metabolic process"/>
    <property type="evidence" value="ECO:0007669"/>
    <property type="project" value="InterPro"/>
</dbReference>
<dbReference type="AlphaFoldDB" id="A0A1A9AD59"/>
<dbReference type="HAMAP" id="MF_00991">
    <property type="entry name" value="MqnB"/>
    <property type="match status" value="1"/>
</dbReference>
<dbReference type="Proteomes" id="UP000198765">
    <property type="component" value="Chromosome I"/>
</dbReference>
<dbReference type="Pfam" id="PF01048">
    <property type="entry name" value="PNP_UDP_1"/>
    <property type="match status" value="1"/>
</dbReference>
<keyword evidence="1" id="KW-0474">Menaquinone biosynthesis</keyword>
<dbReference type="InterPro" id="IPR019963">
    <property type="entry name" value="FL_hydrolase_MqnB"/>
</dbReference>
<dbReference type="InterPro" id="IPR000845">
    <property type="entry name" value="Nucleoside_phosphorylase_d"/>
</dbReference>
<comment type="catalytic activity">
    <reaction evidence="1">
        <text>futalosine + H2O = dehypoxanthine futalosine + hypoxanthine</text>
        <dbReference type="Rhea" id="RHEA:25904"/>
        <dbReference type="ChEBI" id="CHEBI:15377"/>
        <dbReference type="ChEBI" id="CHEBI:17368"/>
        <dbReference type="ChEBI" id="CHEBI:58863"/>
        <dbReference type="ChEBI" id="CHEBI:58864"/>
        <dbReference type="EC" id="3.2.2.26"/>
    </reaction>
</comment>
<dbReference type="EMBL" id="LT594324">
    <property type="protein sequence ID" value="SBT54131.1"/>
    <property type="molecule type" value="Genomic_DNA"/>
</dbReference>
<evidence type="ECO:0000256" key="1">
    <source>
        <dbReference type="HAMAP-Rule" id="MF_00991"/>
    </source>
</evidence>
<dbReference type="InterPro" id="IPR035994">
    <property type="entry name" value="Nucleoside_phosphorylase_sf"/>
</dbReference>
<dbReference type="NCBIfam" id="TIGR03664">
    <property type="entry name" value="fut_nucase"/>
    <property type="match status" value="1"/>
</dbReference>
<name>A0A1A9AD59_9ACTN</name>
<proteinExistence type="inferred from homology"/>
<dbReference type="EC" id="3.2.2.26" evidence="1 2"/>
<dbReference type="UniPathway" id="UPA00079"/>
<reference evidence="4 5" key="1">
    <citation type="submission" date="2016-06" db="EMBL/GenBank/DDBJ databases">
        <authorList>
            <person name="Kjaerup R.B."/>
            <person name="Dalgaard T.S."/>
            <person name="Juul-Madsen H.R."/>
        </authorList>
    </citation>
    <scope>NUCLEOTIDE SEQUENCE [LARGE SCALE GENOMIC DNA]</scope>
    <source>
        <strain evidence="4 5">DSM 45248</strain>
    </source>
</reference>
<comment type="pathway">
    <text evidence="1">Quinol/quinone metabolism; menaquinone biosynthesis.</text>
</comment>
<dbReference type="PATRIC" id="fig|299146.4.peg.5362"/>
<dbReference type="Gene3D" id="3.40.50.1580">
    <property type="entry name" value="Nucleoside phosphorylase domain"/>
    <property type="match status" value="1"/>
</dbReference>
<comment type="function">
    <text evidence="1">Catalyzes the hydrolysis of futalosine (FL) to dehypoxanthine futalosine (DHFL) and hypoxanthine, a step in the biosynthesis of menaquinone (MK, vitamin K2).</text>
</comment>
<evidence type="ECO:0000313" key="5">
    <source>
        <dbReference type="Proteomes" id="UP000198765"/>
    </source>
</evidence>
<accession>A0A1A9AD59</accession>
<dbReference type="PANTHER" id="PTHR46832">
    <property type="entry name" value="5'-METHYLTHIOADENOSINE/S-ADENOSYLHOMOCYSTEINE NUCLEOSIDASE"/>
    <property type="match status" value="1"/>
</dbReference>
<feature type="domain" description="Nucleoside phosphorylase" evidence="3">
    <location>
        <begin position="17"/>
        <end position="210"/>
    </location>
</feature>
<gene>
    <name evidence="1" type="primary">mqnB</name>
    <name evidence="4" type="ORF">GA0070621_5199</name>
</gene>
<dbReference type="NCBIfam" id="NF006087">
    <property type="entry name" value="PRK08236.1"/>
    <property type="match status" value="1"/>
</dbReference>
<protein>
    <recommendedName>
        <fullName evidence="1 2">Futalosine hydrolase</fullName>
        <shortName evidence="1">FL hydrolase</shortName>
        <ecNumber evidence="1 2">3.2.2.26</ecNumber>
    </recommendedName>
    <alternativeName>
        <fullName evidence="1">Futalosine nucleosidase</fullName>
    </alternativeName>
    <alternativeName>
        <fullName evidence="1">Menaquinone biosynthetic enzyme MqnB</fullName>
    </alternativeName>
</protein>
<organism evidence="4 5">
    <name type="scientific">Micromonospora narathiwatensis</name>
    <dbReference type="NCBI Taxonomy" id="299146"/>
    <lineage>
        <taxon>Bacteria</taxon>
        <taxon>Bacillati</taxon>
        <taxon>Actinomycetota</taxon>
        <taxon>Actinomycetes</taxon>
        <taxon>Micromonosporales</taxon>
        <taxon>Micromonosporaceae</taxon>
        <taxon>Micromonospora</taxon>
    </lineage>
</organism>
<dbReference type="SUPFAM" id="SSF53167">
    <property type="entry name" value="Purine and uridine phosphorylases"/>
    <property type="match status" value="1"/>
</dbReference>
<keyword evidence="1 4" id="KW-0378">Hydrolase</keyword>
<evidence type="ECO:0000313" key="4">
    <source>
        <dbReference type="EMBL" id="SBT54131.1"/>
    </source>
</evidence>
<dbReference type="RefSeq" id="WP_091200562.1">
    <property type="nucleotide sequence ID" value="NZ_LT594324.1"/>
</dbReference>
<comment type="similarity">
    <text evidence="1">Belongs to the PNP/UDP phosphorylase family. Futalosine hydrolase subfamily.</text>
</comment>
<dbReference type="GO" id="GO:0019284">
    <property type="term" value="P:L-methionine salvage from S-adenosylmethionine"/>
    <property type="evidence" value="ECO:0007669"/>
    <property type="project" value="TreeGrafter"/>
</dbReference>
<dbReference type="GO" id="GO:0009234">
    <property type="term" value="P:menaquinone biosynthetic process"/>
    <property type="evidence" value="ECO:0007669"/>
    <property type="project" value="UniProtKB-UniRule"/>
</dbReference>